<evidence type="ECO:0000256" key="1">
    <source>
        <dbReference type="ARBA" id="ARBA00011073"/>
    </source>
</evidence>
<organism evidence="9 10">
    <name type="scientific">Auraticoccus cholistanensis</name>
    <dbReference type="NCBI Taxonomy" id="2656650"/>
    <lineage>
        <taxon>Bacteria</taxon>
        <taxon>Bacillati</taxon>
        <taxon>Actinomycetota</taxon>
        <taxon>Actinomycetes</taxon>
        <taxon>Propionibacteriales</taxon>
        <taxon>Propionibacteriaceae</taxon>
        <taxon>Auraticoccus</taxon>
    </lineage>
</organism>
<evidence type="ECO:0000313" key="10">
    <source>
        <dbReference type="Proteomes" id="UP000435304"/>
    </source>
</evidence>
<comment type="caution">
    <text evidence="9">The sequence shown here is derived from an EMBL/GenBank/DDBJ whole genome shotgun (WGS) entry which is preliminary data.</text>
</comment>
<dbReference type="Gene3D" id="3.40.50.200">
    <property type="entry name" value="Peptidase S8/S53 domain"/>
    <property type="match status" value="1"/>
</dbReference>
<keyword evidence="2 5" id="KW-0645">Protease</keyword>
<name>A0A6A9UQ67_9ACTN</name>
<dbReference type="InterPro" id="IPR050131">
    <property type="entry name" value="Peptidase_S8_subtilisin-like"/>
</dbReference>
<gene>
    <name evidence="9" type="ORF">GC722_02045</name>
</gene>
<dbReference type="PROSITE" id="PS51892">
    <property type="entry name" value="SUBTILASE"/>
    <property type="match status" value="1"/>
</dbReference>
<dbReference type="InterPro" id="IPR006311">
    <property type="entry name" value="TAT_signal"/>
</dbReference>
<dbReference type="GO" id="GO:0006508">
    <property type="term" value="P:proteolysis"/>
    <property type="evidence" value="ECO:0007669"/>
    <property type="project" value="UniProtKB-KW"/>
</dbReference>
<feature type="region of interest" description="Disordered" evidence="6">
    <location>
        <begin position="367"/>
        <end position="394"/>
    </location>
</feature>
<dbReference type="AlphaFoldDB" id="A0A6A9UQ67"/>
<dbReference type="InterPro" id="IPR023828">
    <property type="entry name" value="Peptidase_S8_Ser-AS"/>
</dbReference>
<evidence type="ECO:0000256" key="5">
    <source>
        <dbReference type="PROSITE-ProRule" id="PRU01240"/>
    </source>
</evidence>
<reference evidence="9 10" key="1">
    <citation type="submission" date="2019-12" db="EMBL/GenBank/DDBJ databases">
        <title>Auraticoccus cholistani sp. nov., an actinomycete isolated from soil of Cholistan desert.</title>
        <authorList>
            <person name="Cheema M.T."/>
        </authorList>
    </citation>
    <scope>NUCLEOTIDE SEQUENCE [LARGE SCALE GENOMIC DNA]</scope>
    <source>
        <strain evidence="9 10">F435</strain>
    </source>
</reference>
<protein>
    <submittedName>
        <fullName evidence="9">S8 family serine peptidase</fullName>
    </submittedName>
</protein>
<keyword evidence="7" id="KW-0472">Membrane</keyword>
<dbReference type="Proteomes" id="UP000435304">
    <property type="component" value="Unassembled WGS sequence"/>
</dbReference>
<evidence type="ECO:0000259" key="8">
    <source>
        <dbReference type="Pfam" id="PF00082"/>
    </source>
</evidence>
<dbReference type="PROSITE" id="PS00138">
    <property type="entry name" value="SUBTILASE_SER"/>
    <property type="match status" value="1"/>
</dbReference>
<dbReference type="Pfam" id="PF00082">
    <property type="entry name" value="Peptidase_S8"/>
    <property type="match status" value="1"/>
</dbReference>
<keyword evidence="7" id="KW-1133">Transmembrane helix</keyword>
<feature type="active site" description="Charge relay system" evidence="5">
    <location>
        <position position="94"/>
    </location>
</feature>
<evidence type="ECO:0000256" key="7">
    <source>
        <dbReference type="SAM" id="Phobius"/>
    </source>
</evidence>
<feature type="domain" description="Peptidase S8/S53" evidence="8">
    <location>
        <begin position="85"/>
        <end position="354"/>
    </location>
</feature>
<evidence type="ECO:0000256" key="3">
    <source>
        <dbReference type="ARBA" id="ARBA00022801"/>
    </source>
</evidence>
<dbReference type="InterPro" id="IPR036852">
    <property type="entry name" value="Peptidase_S8/S53_dom_sf"/>
</dbReference>
<dbReference type="PROSITE" id="PS51318">
    <property type="entry name" value="TAT"/>
    <property type="match status" value="1"/>
</dbReference>
<dbReference type="SUPFAM" id="SSF52743">
    <property type="entry name" value="Subtilisin-like"/>
    <property type="match status" value="1"/>
</dbReference>
<evidence type="ECO:0000256" key="2">
    <source>
        <dbReference type="ARBA" id="ARBA00022670"/>
    </source>
</evidence>
<evidence type="ECO:0000256" key="4">
    <source>
        <dbReference type="ARBA" id="ARBA00022825"/>
    </source>
</evidence>
<dbReference type="PANTHER" id="PTHR43806:SF11">
    <property type="entry name" value="CEREVISIN-RELATED"/>
    <property type="match status" value="1"/>
</dbReference>
<sequence>MPVPIPVPASGDRPGRRRTVRAGTAALALGSALGLLSPAALPAGAVGDGEVFDSSECQNFQATPAVDSWAAQRLGLDEAAELATGRGVRIAVIDTGADTEVPALDGADVSVVNYTGFEATVEPGTDLRDCRHGTQVTSLIVGQPGAEGTDFTGVAPEASVVVMRSLERGPALPQDGQPPQQQQREPIAPVVEAVRAATAEGVDIINISQTSSYDPDYEDAVADAIAAGIVVVAAAGNGQPGAPTPYPAAWPGVIAVGATTRTDAPAAFSQSSEGLQVTVSAPGEQVLTASPSQHGEVSWATVEGTSFAAPQVSGVVALLLEREPDLTPAQVARRLRRTADPIPRSVPDAQAGWGVVNPVAALTEVVGAQTPAPGPVASPTPAEDYRDRPPPDHRARDRALLLAGGAVVLVVAAAVVAASLPAGRRRGWTPSRGDRPDPR</sequence>
<dbReference type="GO" id="GO:0004252">
    <property type="term" value="F:serine-type endopeptidase activity"/>
    <property type="evidence" value="ECO:0007669"/>
    <property type="project" value="UniProtKB-UniRule"/>
</dbReference>
<feature type="compositionally biased region" description="Basic and acidic residues" evidence="6">
    <location>
        <begin position="383"/>
        <end position="394"/>
    </location>
</feature>
<dbReference type="EMBL" id="WPCU01000003">
    <property type="protein sequence ID" value="MVA74821.1"/>
    <property type="molecule type" value="Genomic_DNA"/>
</dbReference>
<dbReference type="PANTHER" id="PTHR43806">
    <property type="entry name" value="PEPTIDASE S8"/>
    <property type="match status" value="1"/>
</dbReference>
<comment type="similarity">
    <text evidence="1 5">Belongs to the peptidase S8 family.</text>
</comment>
<dbReference type="InterPro" id="IPR022398">
    <property type="entry name" value="Peptidase_S8_His-AS"/>
</dbReference>
<feature type="transmembrane region" description="Helical" evidence="7">
    <location>
        <begin position="399"/>
        <end position="422"/>
    </location>
</feature>
<feature type="active site" description="Charge relay system" evidence="5">
    <location>
        <position position="306"/>
    </location>
</feature>
<dbReference type="PRINTS" id="PR00723">
    <property type="entry name" value="SUBTILISIN"/>
</dbReference>
<keyword evidence="4 5" id="KW-0720">Serine protease</keyword>
<feature type="active site" description="Charge relay system" evidence="5">
    <location>
        <position position="132"/>
    </location>
</feature>
<evidence type="ECO:0000313" key="9">
    <source>
        <dbReference type="EMBL" id="MVA74821.1"/>
    </source>
</evidence>
<evidence type="ECO:0000256" key="6">
    <source>
        <dbReference type="SAM" id="MobiDB-lite"/>
    </source>
</evidence>
<dbReference type="InterPro" id="IPR015500">
    <property type="entry name" value="Peptidase_S8_subtilisin-rel"/>
</dbReference>
<dbReference type="PROSITE" id="PS00137">
    <property type="entry name" value="SUBTILASE_HIS"/>
    <property type="match status" value="1"/>
</dbReference>
<keyword evidence="10" id="KW-1185">Reference proteome</keyword>
<keyword evidence="3 5" id="KW-0378">Hydrolase</keyword>
<proteinExistence type="inferred from homology"/>
<keyword evidence="7" id="KW-0812">Transmembrane</keyword>
<dbReference type="InterPro" id="IPR000209">
    <property type="entry name" value="Peptidase_S8/S53_dom"/>
</dbReference>
<accession>A0A6A9UQ67</accession>